<dbReference type="SUPFAM" id="SSF57959">
    <property type="entry name" value="Leucine zipper domain"/>
    <property type="match status" value="1"/>
</dbReference>
<reference evidence="8" key="2">
    <citation type="submission" date="2025-09" db="UniProtKB">
        <authorList>
            <consortium name="Ensembl"/>
        </authorList>
    </citation>
    <scope>IDENTIFICATION</scope>
</reference>
<dbReference type="InterPro" id="IPR046347">
    <property type="entry name" value="bZIP_sf"/>
</dbReference>
<keyword evidence="5" id="KW-0539">Nucleus</keyword>
<feature type="compositionally biased region" description="Basic and acidic residues" evidence="6">
    <location>
        <begin position="78"/>
        <end position="107"/>
    </location>
</feature>
<dbReference type="PROSITE" id="PS00036">
    <property type="entry name" value="BZIP_BASIC"/>
    <property type="match status" value="1"/>
</dbReference>
<evidence type="ECO:0000256" key="5">
    <source>
        <dbReference type="ARBA" id="ARBA00023242"/>
    </source>
</evidence>
<sequence length="310" mass="33884">MTEGCLLRGQSGASQLNVVGQEHTSVSEDALNILSSPSLASSLLGAAMGLTRAEVETRAGSSCDEDGTNSNSGRRKREFIPEEKKDDGYWDKRRKNNEAAKRSREKRRANDMVLERRVLGLLEENARLRAELLALKFRFGLVKDPSEVSILPLSTALGSNQYKTQSASHSIPSGVWGQVEVCSLGAAEDKYPNKQDSPDSMKSLPHKLRFKCPSNEGVELPPSSDTRPRVPPVATVGPSVHVHPQTGWDKGGQSMWGSQEGNCHYYTFSQSNMKEGPAEDGGLQSQVSSLSQEVAQLKRLFSQQLLTKIS</sequence>
<evidence type="ECO:0000256" key="1">
    <source>
        <dbReference type="ARBA" id="ARBA00006079"/>
    </source>
</evidence>
<dbReference type="Pfam" id="PF07716">
    <property type="entry name" value="bZIP_2"/>
    <property type="match status" value="1"/>
</dbReference>
<dbReference type="InterPro" id="IPR047229">
    <property type="entry name" value="NFIL3-like"/>
</dbReference>
<dbReference type="PANTHER" id="PTHR15284">
    <property type="entry name" value="NUCLEAR FACTOR INTERLEUKIN-3-REGULATED PROTEIN"/>
    <property type="match status" value="1"/>
</dbReference>
<evidence type="ECO:0000313" key="9">
    <source>
        <dbReference type="Proteomes" id="UP000261520"/>
    </source>
</evidence>
<evidence type="ECO:0000256" key="2">
    <source>
        <dbReference type="ARBA" id="ARBA00023015"/>
    </source>
</evidence>
<evidence type="ECO:0000256" key="4">
    <source>
        <dbReference type="ARBA" id="ARBA00023163"/>
    </source>
</evidence>
<dbReference type="GO" id="GO:0003677">
    <property type="term" value="F:DNA binding"/>
    <property type="evidence" value="ECO:0007669"/>
    <property type="project" value="UniProtKB-KW"/>
</dbReference>
<keyword evidence="2" id="KW-0805">Transcription regulation</keyword>
<dbReference type="GO" id="GO:0003700">
    <property type="term" value="F:DNA-binding transcription factor activity"/>
    <property type="evidence" value="ECO:0007669"/>
    <property type="project" value="InterPro"/>
</dbReference>
<keyword evidence="4" id="KW-0804">Transcription</keyword>
<dbReference type="InterPro" id="IPR047106">
    <property type="entry name" value="NFIL3-like_bZIP"/>
</dbReference>
<dbReference type="STRING" id="409849.ENSPMGP00000009004"/>
<reference evidence="8" key="1">
    <citation type="submission" date="2025-08" db="UniProtKB">
        <authorList>
            <consortium name="Ensembl"/>
        </authorList>
    </citation>
    <scope>IDENTIFICATION</scope>
</reference>
<dbReference type="CDD" id="cd14694">
    <property type="entry name" value="bZIP_NFIL3"/>
    <property type="match status" value="1"/>
</dbReference>
<organism evidence="8 9">
    <name type="scientific">Periophthalmus magnuspinnatus</name>
    <dbReference type="NCBI Taxonomy" id="409849"/>
    <lineage>
        <taxon>Eukaryota</taxon>
        <taxon>Metazoa</taxon>
        <taxon>Chordata</taxon>
        <taxon>Craniata</taxon>
        <taxon>Vertebrata</taxon>
        <taxon>Euteleostomi</taxon>
        <taxon>Actinopterygii</taxon>
        <taxon>Neopterygii</taxon>
        <taxon>Teleostei</taxon>
        <taxon>Neoteleostei</taxon>
        <taxon>Acanthomorphata</taxon>
        <taxon>Gobiaria</taxon>
        <taxon>Gobiiformes</taxon>
        <taxon>Gobioidei</taxon>
        <taxon>Gobiidae</taxon>
        <taxon>Oxudercinae</taxon>
        <taxon>Periophthalmus</taxon>
    </lineage>
</organism>
<evidence type="ECO:0000256" key="3">
    <source>
        <dbReference type="ARBA" id="ARBA00023125"/>
    </source>
</evidence>
<evidence type="ECO:0000313" key="8">
    <source>
        <dbReference type="Ensembl" id="ENSPMGP00000009004.1"/>
    </source>
</evidence>
<feature type="domain" description="BZIP" evidence="7">
    <location>
        <begin position="86"/>
        <end position="136"/>
    </location>
</feature>
<dbReference type="SMART" id="SM00338">
    <property type="entry name" value="BRLZ"/>
    <property type="match status" value="1"/>
</dbReference>
<comment type="similarity">
    <text evidence="1">Belongs to the bZIP family. NFIL3 subfamily.</text>
</comment>
<dbReference type="GO" id="GO:0005634">
    <property type="term" value="C:nucleus"/>
    <property type="evidence" value="ECO:0007669"/>
    <property type="project" value="TreeGrafter"/>
</dbReference>
<feature type="region of interest" description="Disordered" evidence="6">
    <location>
        <begin position="56"/>
        <end position="107"/>
    </location>
</feature>
<name>A0A3B3ZX70_9GOBI</name>
<dbReference type="PROSITE" id="PS50217">
    <property type="entry name" value="BZIP"/>
    <property type="match status" value="1"/>
</dbReference>
<proteinExistence type="inferred from homology"/>
<evidence type="ECO:0000259" key="7">
    <source>
        <dbReference type="PROSITE" id="PS50217"/>
    </source>
</evidence>
<dbReference type="GO" id="GO:0007623">
    <property type="term" value="P:circadian rhythm"/>
    <property type="evidence" value="ECO:0007669"/>
    <property type="project" value="TreeGrafter"/>
</dbReference>
<dbReference type="InterPro" id="IPR004827">
    <property type="entry name" value="bZIP"/>
</dbReference>
<dbReference type="AlphaFoldDB" id="A0A3B3ZX70"/>
<evidence type="ECO:0000256" key="6">
    <source>
        <dbReference type="SAM" id="MobiDB-lite"/>
    </source>
</evidence>
<keyword evidence="9" id="KW-1185">Reference proteome</keyword>
<dbReference type="Gene3D" id="1.20.5.170">
    <property type="match status" value="1"/>
</dbReference>
<dbReference type="FunFam" id="1.20.5.170:FF:000025">
    <property type="entry name" value="nuclear factor interleukin-3-regulated protein-like"/>
    <property type="match status" value="1"/>
</dbReference>
<keyword evidence="3" id="KW-0238">DNA-binding</keyword>
<dbReference type="Ensembl" id="ENSPMGT00000009590.1">
    <property type="protein sequence ID" value="ENSPMGP00000009004.1"/>
    <property type="gene ID" value="ENSPMGG00000007449.1"/>
</dbReference>
<dbReference type="PANTHER" id="PTHR15284:SF6">
    <property type="entry name" value="HYPOTHETICAL LOC799271-RELATED"/>
    <property type="match status" value="1"/>
</dbReference>
<protein>
    <recommendedName>
        <fullName evidence="7">BZIP domain-containing protein</fullName>
    </recommendedName>
</protein>
<accession>A0A3B3ZX70</accession>
<dbReference type="Proteomes" id="UP000261520">
    <property type="component" value="Unplaced"/>
</dbReference>